<organism evidence="2 3">
    <name type="scientific">Ovis aries</name>
    <name type="common">Sheep</name>
    <dbReference type="NCBI Taxonomy" id="9940"/>
    <lineage>
        <taxon>Eukaryota</taxon>
        <taxon>Metazoa</taxon>
        <taxon>Chordata</taxon>
        <taxon>Craniata</taxon>
        <taxon>Vertebrata</taxon>
        <taxon>Euteleostomi</taxon>
        <taxon>Mammalia</taxon>
        <taxon>Eutheria</taxon>
        <taxon>Laurasiatheria</taxon>
        <taxon>Artiodactyla</taxon>
        <taxon>Ruminantia</taxon>
        <taxon>Pecora</taxon>
        <taxon>Bovidae</taxon>
        <taxon>Caprinae</taxon>
        <taxon>Ovis</taxon>
    </lineage>
</organism>
<evidence type="ECO:0000256" key="1">
    <source>
        <dbReference type="SAM" id="MobiDB-lite"/>
    </source>
</evidence>
<feature type="region of interest" description="Disordered" evidence="1">
    <location>
        <begin position="279"/>
        <end position="322"/>
    </location>
</feature>
<proteinExistence type="predicted"/>
<accession>A0A835ZZZ0</accession>
<comment type="caution">
    <text evidence="2">The sequence shown here is derived from an EMBL/GenBank/DDBJ whole genome shotgun (WGS) entry which is preliminary data.</text>
</comment>
<protein>
    <submittedName>
        <fullName evidence="2">Uncharacterized protein</fullName>
    </submittedName>
</protein>
<evidence type="ECO:0000313" key="3">
    <source>
        <dbReference type="Proteomes" id="UP000664991"/>
    </source>
</evidence>
<reference evidence="2 3" key="1">
    <citation type="submission" date="2020-12" db="EMBL/GenBank/DDBJ databases">
        <title>De novo assembly of Tibetan sheep genome.</title>
        <authorList>
            <person name="Li X."/>
        </authorList>
    </citation>
    <scope>NUCLEOTIDE SEQUENCE [LARGE SCALE GENOMIC DNA]</scope>
    <source>
        <tissue evidence="2">Heart</tissue>
    </source>
</reference>
<dbReference type="AlphaFoldDB" id="A0A835ZZZ0"/>
<evidence type="ECO:0000313" key="2">
    <source>
        <dbReference type="EMBL" id="KAG5205758.1"/>
    </source>
</evidence>
<name>A0A835ZZZ0_SHEEP</name>
<feature type="compositionally biased region" description="Basic and acidic residues" evidence="1">
    <location>
        <begin position="309"/>
        <end position="319"/>
    </location>
</feature>
<dbReference type="Proteomes" id="UP000664991">
    <property type="component" value="Unassembled WGS sequence"/>
</dbReference>
<feature type="compositionally biased region" description="Basic and acidic residues" evidence="1">
    <location>
        <begin position="279"/>
        <end position="290"/>
    </location>
</feature>
<dbReference type="EMBL" id="JAEMGP010000008">
    <property type="protein sequence ID" value="KAG5205758.1"/>
    <property type="molecule type" value="Genomic_DNA"/>
</dbReference>
<sequence>MGADWPARELAAARTLPRGCSAAREAPPLSLAPDPLPSLRGRLGPHRPAKQHFNSSVDETLTLNFHRNSSHRSHSGLSSAVIVDSSRLLSGRHEALSPLFCGFESGRQEDKPCAALLSASERSGGAGPRILWLGRNGVLQIQRSTGDFLRIFLGSSHCWFCEHAGHQGPSVALRYKAHWRRRLPGTQGAQGNLENAEQKSNVCYKLSFQPSPAIWQSGSNNPALSGSGKCCAPDTQLMLSFVTVDDDQLREFFMCAQAWFPTMLQEGCGIRFAQMRSWKDEQADGRDSRQPQRGSLPDPRMSPQRRLYRKEDHTQRTDRMPTLNWRLSRPRGVRVPRISATSSHC</sequence>
<gene>
    <name evidence="2" type="ORF">JEQ12_019008</name>
</gene>